<dbReference type="PROSITE" id="PS51186">
    <property type="entry name" value="GNAT"/>
    <property type="match status" value="1"/>
</dbReference>
<evidence type="ECO:0000313" key="6">
    <source>
        <dbReference type="Proteomes" id="UP001223072"/>
    </source>
</evidence>
<dbReference type="Gene3D" id="3.40.630.30">
    <property type="match status" value="1"/>
</dbReference>
<dbReference type="EC" id="2.3.1.266" evidence="5"/>
<dbReference type="PANTHER" id="PTHR43420:SF12">
    <property type="entry name" value="N-ACETYLTRANSFERASE DOMAIN-CONTAINING PROTEIN"/>
    <property type="match status" value="1"/>
</dbReference>
<dbReference type="InterPro" id="IPR050680">
    <property type="entry name" value="YpeA/RimI_acetyltransf"/>
</dbReference>
<gene>
    <name evidence="5" type="ORF">QFZ49_000926</name>
</gene>
<dbReference type="EMBL" id="JAUSZS010000002">
    <property type="protein sequence ID" value="MDQ0931019.1"/>
    <property type="molecule type" value="Genomic_DNA"/>
</dbReference>
<dbReference type="RefSeq" id="WP_307625144.1">
    <property type="nucleotide sequence ID" value="NZ_JAUSZS010000002.1"/>
</dbReference>
<proteinExistence type="predicted"/>
<protein>
    <submittedName>
        <fullName evidence="5">Ribosomal-protein-alanine N-acetyltransferase</fullName>
        <ecNumber evidence="5">2.3.1.266</ecNumber>
    </submittedName>
</protein>
<dbReference type="CDD" id="cd04301">
    <property type="entry name" value="NAT_SF"/>
    <property type="match status" value="1"/>
</dbReference>
<feature type="region of interest" description="Disordered" evidence="3">
    <location>
        <begin position="1"/>
        <end position="20"/>
    </location>
</feature>
<evidence type="ECO:0000259" key="4">
    <source>
        <dbReference type="PROSITE" id="PS51186"/>
    </source>
</evidence>
<evidence type="ECO:0000256" key="2">
    <source>
        <dbReference type="ARBA" id="ARBA00023315"/>
    </source>
</evidence>
<organism evidence="5 6">
    <name type="scientific">Streptomyces turgidiscabies</name>
    <dbReference type="NCBI Taxonomy" id="85558"/>
    <lineage>
        <taxon>Bacteria</taxon>
        <taxon>Bacillati</taxon>
        <taxon>Actinomycetota</taxon>
        <taxon>Actinomycetes</taxon>
        <taxon>Kitasatosporales</taxon>
        <taxon>Streptomycetaceae</taxon>
        <taxon>Streptomyces</taxon>
    </lineage>
</organism>
<dbReference type="SUPFAM" id="SSF55729">
    <property type="entry name" value="Acyl-CoA N-acyltransferases (Nat)"/>
    <property type="match status" value="1"/>
</dbReference>
<dbReference type="GO" id="GO:0008999">
    <property type="term" value="F:protein-N-terminal-alanine acetyltransferase activity"/>
    <property type="evidence" value="ECO:0007669"/>
    <property type="project" value="UniProtKB-EC"/>
</dbReference>
<dbReference type="Proteomes" id="UP001223072">
    <property type="component" value="Unassembled WGS sequence"/>
</dbReference>
<keyword evidence="2 5" id="KW-0012">Acyltransferase</keyword>
<accession>A0ABU0RGD0</accession>
<reference evidence="5 6" key="1">
    <citation type="submission" date="2023-07" db="EMBL/GenBank/DDBJ databases">
        <title>Comparative genomics of wheat-associated soil bacteria to identify genetic determinants of phenazine resistance.</title>
        <authorList>
            <person name="Mouncey N."/>
        </authorList>
    </citation>
    <scope>NUCLEOTIDE SEQUENCE [LARGE SCALE GENOMIC DNA]</scope>
    <source>
        <strain evidence="5 6">W2I16</strain>
    </source>
</reference>
<name>A0ABU0RGD0_9ACTN</name>
<feature type="domain" description="N-acetyltransferase" evidence="4">
    <location>
        <begin position="18"/>
        <end position="165"/>
    </location>
</feature>
<dbReference type="InterPro" id="IPR000182">
    <property type="entry name" value="GNAT_dom"/>
</dbReference>
<dbReference type="PANTHER" id="PTHR43420">
    <property type="entry name" value="ACETYLTRANSFERASE"/>
    <property type="match status" value="1"/>
</dbReference>
<keyword evidence="1 5" id="KW-0808">Transferase</keyword>
<evidence type="ECO:0000313" key="5">
    <source>
        <dbReference type="EMBL" id="MDQ0931019.1"/>
    </source>
</evidence>
<evidence type="ECO:0000256" key="3">
    <source>
        <dbReference type="SAM" id="MobiDB-lite"/>
    </source>
</evidence>
<sequence length="165" mass="18402">MSTLPADGFRTTATGSSPRIRQVEETDLPELVRLDAEAFPEGPYPFFVLRQLFDLYPDHLLVLDSGESGLQGYVLVGMPRDAGRSLILSLGVTRDQRGRGHGRQLMEEVLRRLREDAVGEVELTVEPTNTAAIELYRKLGFQAEPELRKDYFGPGADRLVMTLAL</sequence>
<keyword evidence="6" id="KW-1185">Reference proteome</keyword>
<evidence type="ECO:0000256" key="1">
    <source>
        <dbReference type="ARBA" id="ARBA00022679"/>
    </source>
</evidence>
<dbReference type="InterPro" id="IPR016181">
    <property type="entry name" value="Acyl_CoA_acyltransferase"/>
</dbReference>
<dbReference type="Pfam" id="PF00583">
    <property type="entry name" value="Acetyltransf_1"/>
    <property type="match status" value="1"/>
</dbReference>
<comment type="caution">
    <text evidence="5">The sequence shown here is derived from an EMBL/GenBank/DDBJ whole genome shotgun (WGS) entry which is preliminary data.</text>
</comment>